<proteinExistence type="predicted"/>
<dbReference type="EMBL" id="MOMC01000008">
    <property type="protein sequence ID" value="ONH32792.1"/>
    <property type="molecule type" value="Genomic_DNA"/>
</dbReference>
<reference evidence="3" key="1">
    <citation type="submission" date="2016-10" db="EMBL/GenBank/DDBJ databases">
        <title>Frankia sp. NRRL B-16386 Genome sequencing.</title>
        <authorList>
            <person name="Ghodhbane-Gtari F."/>
            <person name="Swanson E."/>
            <person name="Gueddou A."/>
            <person name="Hezbri K."/>
            <person name="Ktari K."/>
            <person name="Nouioui I."/>
            <person name="Morris K."/>
            <person name="Simpson S."/>
            <person name="Abebe-Akele F."/>
            <person name="Thomas K."/>
            <person name="Gtari M."/>
            <person name="Tisa L.S."/>
        </authorList>
    </citation>
    <scope>NUCLEOTIDE SEQUENCE [LARGE SCALE GENOMIC DNA]</scope>
    <source>
        <strain evidence="3">NRRL B-16386</strain>
    </source>
</reference>
<comment type="caution">
    <text evidence="2">The sequence shown here is derived from an EMBL/GenBank/DDBJ whole genome shotgun (WGS) entry which is preliminary data.</text>
</comment>
<dbReference type="AlphaFoldDB" id="A0A1V2IHW9"/>
<gene>
    <name evidence="2" type="ORF">BL253_03375</name>
</gene>
<dbReference type="RefSeq" id="WP_076813485.1">
    <property type="nucleotide sequence ID" value="NZ_MOMC01000008.1"/>
</dbReference>
<evidence type="ECO:0000313" key="2">
    <source>
        <dbReference type="EMBL" id="ONH32792.1"/>
    </source>
</evidence>
<evidence type="ECO:0000256" key="1">
    <source>
        <dbReference type="SAM" id="MobiDB-lite"/>
    </source>
</evidence>
<keyword evidence="3" id="KW-1185">Reference proteome</keyword>
<feature type="region of interest" description="Disordered" evidence="1">
    <location>
        <begin position="47"/>
        <end position="75"/>
    </location>
</feature>
<accession>A0A1V2IHW9</accession>
<dbReference type="Proteomes" id="UP000188929">
    <property type="component" value="Unassembled WGS sequence"/>
</dbReference>
<sequence>MTVGLDTQGLYASSFGPSDGGEASSLEVGVNWYPGTVSVASLRARLPDSTETAVGGEPAVQTSGELPADTSGGRETPLGTLFWSVGDGGPMLMVSARDVVPLDWAKIRRVAEGVQLVREPSTMDPRTVAEIKAAFNTVYKAHTP</sequence>
<organism evidence="2 3">
    <name type="scientific">Pseudofrankia asymbiotica</name>
    <dbReference type="NCBI Taxonomy" id="1834516"/>
    <lineage>
        <taxon>Bacteria</taxon>
        <taxon>Bacillati</taxon>
        <taxon>Actinomycetota</taxon>
        <taxon>Actinomycetes</taxon>
        <taxon>Frankiales</taxon>
        <taxon>Frankiaceae</taxon>
        <taxon>Pseudofrankia</taxon>
    </lineage>
</organism>
<evidence type="ECO:0000313" key="3">
    <source>
        <dbReference type="Proteomes" id="UP000188929"/>
    </source>
</evidence>
<name>A0A1V2IHW9_9ACTN</name>
<protein>
    <submittedName>
        <fullName evidence="2">Uncharacterized protein</fullName>
    </submittedName>
</protein>